<keyword evidence="7" id="KW-1185">Reference proteome</keyword>
<evidence type="ECO:0000313" key="7">
    <source>
        <dbReference type="Proteomes" id="UP001606300"/>
    </source>
</evidence>
<sequence>MEKSVPIRSVSRSIAVLQAINRGEWLTVMEISKAVDLPYPTTFRIIQTLMHEGLVTCEAGCKRYRVTALVQSLALGYADNGSLIEVARPHMVALTQQHAWPVSLTTHVGRSMIVRDSTHTLSSLTFCNYAPGYSLPLLECASGHAFLAHIGHEERLGLLAGLEAYERRTPLLDMFKSERLVQMIRDNGYATWERNPHTQFPGKTSSIAVPVMNQGEVIATLTLVFFASALPMAEAVRRYADDLKAAAREISAALNQPGSRRATMAVEAVATA</sequence>
<dbReference type="PANTHER" id="PTHR30136:SF23">
    <property type="entry name" value="DNA-BINDING TRANSCRIPTIONAL ACTIVATOR MHPR"/>
    <property type="match status" value="1"/>
</dbReference>
<dbReference type="RefSeq" id="WP_394471129.1">
    <property type="nucleotide sequence ID" value="NZ_JBIGHY010000004.1"/>
</dbReference>
<comment type="caution">
    <text evidence="6">The sequence shown here is derived from an EMBL/GenBank/DDBJ whole genome shotgun (WGS) entry which is preliminary data.</text>
</comment>
<dbReference type="InterPro" id="IPR029016">
    <property type="entry name" value="GAF-like_dom_sf"/>
</dbReference>
<dbReference type="PROSITE" id="PS51078">
    <property type="entry name" value="ICLR_ED"/>
    <property type="match status" value="1"/>
</dbReference>
<dbReference type="Pfam" id="PF01614">
    <property type="entry name" value="IclR_C"/>
    <property type="match status" value="1"/>
</dbReference>
<keyword evidence="3" id="KW-0804">Transcription</keyword>
<dbReference type="InterPro" id="IPR014757">
    <property type="entry name" value="Tscrpt_reg_IclR_C"/>
</dbReference>
<dbReference type="SUPFAM" id="SSF55781">
    <property type="entry name" value="GAF domain-like"/>
    <property type="match status" value="1"/>
</dbReference>
<reference evidence="6 7" key="1">
    <citation type="submission" date="2024-09" db="EMBL/GenBank/DDBJ databases">
        <title>Novel species of the genus Pelomonas and Roseateles isolated from streams.</title>
        <authorList>
            <person name="Lu H."/>
        </authorList>
    </citation>
    <scope>NUCLEOTIDE SEQUENCE [LARGE SCALE GENOMIC DNA]</scope>
    <source>
        <strain evidence="6 7">DC23W</strain>
    </source>
</reference>
<proteinExistence type="predicted"/>
<name>A0ABW7EP19_9BURK</name>
<dbReference type="EMBL" id="JBIGHY010000004">
    <property type="protein sequence ID" value="MFG6415069.1"/>
    <property type="molecule type" value="Genomic_DNA"/>
</dbReference>
<dbReference type="SMART" id="SM00346">
    <property type="entry name" value="HTH_ICLR"/>
    <property type="match status" value="1"/>
</dbReference>
<accession>A0ABW7EP19</accession>
<evidence type="ECO:0000256" key="3">
    <source>
        <dbReference type="ARBA" id="ARBA00023163"/>
    </source>
</evidence>
<dbReference type="Gene3D" id="3.30.450.40">
    <property type="match status" value="1"/>
</dbReference>
<dbReference type="InterPro" id="IPR036388">
    <property type="entry name" value="WH-like_DNA-bd_sf"/>
</dbReference>
<organism evidence="6 7">
    <name type="scientific">Pelomonas dachongensis</name>
    <dbReference type="NCBI Taxonomy" id="3299029"/>
    <lineage>
        <taxon>Bacteria</taxon>
        <taxon>Pseudomonadati</taxon>
        <taxon>Pseudomonadota</taxon>
        <taxon>Betaproteobacteria</taxon>
        <taxon>Burkholderiales</taxon>
        <taxon>Sphaerotilaceae</taxon>
        <taxon>Roseateles</taxon>
    </lineage>
</organism>
<evidence type="ECO:0000256" key="1">
    <source>
        <dbReference type="ARBA" id="ARBA00023015"/>
    </source>
</evidence>
<dbReference type="InterPro" id="IPR050707">
    <property type="entry name" value="HTH_MetabolicPath_Reg"/>
</dbReference>
<evidence type="ECO:0000256" key="2">
    <source>
        <dbReference type="ARBA" id="ARBA00023125"/>
    </source>
</evidence>
<dbReference type="SUPFAM" id="SSF46785">
    <property type="entry name" value="Winged helix' DNA-binding domain"/>
    <property type="match status" value="1"/>
</dbReference>
<protein>
    <submittedName>
        <fullName evidence="6">Helix-turn-helix domain-containing protein</fullName>
    </submittedName>
</protein>
<dbReference type="PANTHER" id="PTHR30136">
    <property type="entry name" value="HELIX-TURN-HELIX TRANSCRIPTIONAL REGULATOR, ICLR FAMILY"/>
    <property type="match status" value="1"/>
</dbReference>
<dbReference type="Pfam" id="PF09339">
    <property type="entry name" value="HTH_IclR"/>
    <property type="match status" value="1"/>
</dbReference>
<evidence type="ECO:0000259" key="5">
    <source>
        <dbReference type="PROSITE" id="PS51078"/>
    </source>
</evidence>
<feature type="domain" description="IclR-ED" evidence="5">
    <location>
        <begin position="69"/>
        <end position="256"/>
    </location>
</feature>
<dbReference type="InterPro" id="IPR036390">
    <property type="entry name" value="WH_DNA-bd_sf"/>
</dbReference>
<dbReference type="PROSITE" id="PS51077">
    <property type="entry name" value="HTH_ICLR"/>
    <property type="match status" value="1"/>
</dbReference>
<keyword evidence="1" id="KW-0805">Transcription regulation</keyword>
<evidence type="ECO:0000259" key="4">
    <source>
        <dbReference type="PROSITE" id="PS51077"/>
    </source>
</evidence>
<dbReference type="InterPro" id="IPR005471">
    <property type="entry name" value="Tscrpt_reg_IclR_N"/>
</dbReference>
<evidence type="ECO:0000313" key="6">
    <source>
        <dbReference type="EMBL" id="MFG6415069.1"/>
    </source>
</evidence>
<dbReference type="Proteomes" id="UP001606300">
    <property type="component" value="Unassembled WGS sequence"/>
</dbReference>
<dbReference type="Gene3D" id="1.10.10.10">
    <property type="entry name" value="Winged helix-like DNA-binding domain superfamily/Winged helix DNA-binding domain"/>
    <property type="match status" value="1"/>
</dbReference>
<keyword evidence="2" id="KW-0238">DNA-binding</keyword>
<gene>
    <name evidence="6" type="ORF">ACG02S_14305</name>
</gene>
<feature type="domain" description="HTH iclR-type" evidence="4">
    <location>
        <begin position="7"/>
        <end position="68"/>
    </location>
</feature>